<feature type="domain" description="AMP-binding enzyme C-terminal" evidence="6">
    <location>
        <begin position="468"/>
        <end position="546"/>
    </location>
</feature>
<evidence type="ECO:0000256" key="3">
    <source>
        <dbReference type="ARBA" id="ARBA00022741"/>
    </source>
</evidence>
<keyword evidence="8" id="KW-1185">Reference proteome</keyword>
<dbReference type="PROSITE" id="PS00455">
    <property type="entry name" value="AMP_BINDING"/>
    <property type="match status" value="1"/>
</dbReference>
<dbReference type="EMBL" id="FZOC01000006">
    <property type="protein sequence ID" value="SNS10807.1"/>
    <property type="molecule type" value="Genomic_DNA"/>
</dbReference>
<dbReference type="GO" id="GO:0004321">
    <property type="term" value="F:fatty-acyl-CoA synthase activity"/>
    <property type="evidence" value="ECO:0007669"/>
    <property type="project" value="TreeGrafter"/>
</dbReference>
<dbReference type="InterPro" id="IPR020845">
    <property type="entry name" value="AMP-binding_CS"/>
</dbReference>
<dbReference type="PANTHER" id="PTHR43605">
    <property type="entry name" value="ACYL-COENZYME A SYNTHETASE"/>
    <property type="match status" value="1"/>
</dbReference>
<dbReference type="PANTHER" id="PTHR43605:SF10">
    <property type="entry name" value="ACYL-COA SYNTHETASE MEDIUM CHAIN FAMILY MEMBER 3"/>
    <property type="match status" value="1"/>
</dbReference>
<accession>A0A239BS22</accession>
<comment type="similarity">
    <text evidence="1">Belongs to the ATP-dependent AMP-binding enzyme family.</text>
</comment>
<name>A0A239BS22_9BACT</name>
<evidence type="ECO:0000256" key="4">
    <source>
        <dbReference type="ARBA" id="ARBA00022840"/>
    </source>
</evidence>
<dbReference type="OrthoDB" id="9801302at2"/>
<dbReference type="Gene3D" id="3.30.300.30">
    <property type="match status" value="1"/>
</dbReference>
<evidence type="ECO:0000256" key="1">
    <source>
        <dbReference type="ARBA" id="ARBA00006432"/>
    </source>
</evidence>
<dbReference type="InterPro" id="IPR045851">
    <property type="entry name" value="AMP-bd_C_sf"/>
</dbReference>
<evidence type="ECO:0000259" key="6">
    <source>
        <dbReference type="Pfam" id="PF13193"/>
    </source>
</evidence>
<proteinExistence type="inferred from homology"/>
<dbReference type="GO" id="GO:0016405">
    <property type="term" value="F:CoA-ligase activity"/>
    <property type="evidence" value="ECO:0007669"/>
    <property type="project" value="UniProtKB-ARBA"/>
</dbReference>
<dbReference type="GO" id="GO:0006633">
    <property type="term" value="P:fatty acid biosynthetic process"/>
    <property type="evidence" value="ECO:0007669"/>
    <property type="project" value="TreeGrafter"/>
</dbReference>
<dbReference type="InterPro" id="IPR042099">
    <property type="entry name" value="ANL_N_sf"/>
</dbReference>
<dbReference type="AlphaFoldDB" id="A0A239BS22"/>
<feature type="domain" description="AMP-dependent synthetase/ligase" evidence="5">
    <location>
        <begin position="37"/>
        <end position="400"/>
    </location>
</feature>
<reference evidence="7 8" key="1">
    <citation type="submission" date="2017-06" db="EMBL/GenBank/DDBJ databases">
        <authorList>
            <person name="Kim H.J."/>
            <person name="Triplett B.A."/>
        </authorList>
    </citation>
    <scope>NUCLEOTIDE SEQUENCE [LARGE SCALE GENOMIC DNA]</scope>
    <source>
        <strain evidence="7 8">DSM 13116</strain>
    </source>
</reference>
<dbReference type="InterPro" id="IPR025110">
    <property type="entry name" value="AMP-bd_C"/>
</dbReference>
<keyword evidence="2" id="KW-0436">Ligase</keyword>
<keyword evidence="3" id="KW-0547">Nucleotide-binding</keyword>
<dbReference type="GO" id="GO:0005524">
    <property type="term" value="F:ATP binding"/>
    <property type="evidence" value="ECO:0007669"/>
    <property type="project" value="UniProtKB-KW"/>
</dbReference>
<dbReference type="FunFam" id="3.30.300.30:FF:000005">
    <property type="entry name" value="Acyl-coenzyme A synthetase ACSM5, mitochondrial"/>
    <property type="match status" value="1"/>
</dbReference>
<evidence type="ECO:0000256" key="2">
    <source>
        <dbReference type="ARBA" id="ARBA00022598"/>
    </source>
</evidence>
<evidence type="ECO:0000313" key="7">
    <source>
        <dbReference type="EMBL" id="SNS10807.1"/>
    </source>
</evidence>
<keyword evidence="4" id="KW-0067">ATP-binding</keyword>
<dbReference type="Gene3D" id="3.40.50.12780">
    <property type="entry name" value="N-terminal domain of ligase-like"/>
    <property type="match status" value="1"/>
</dbReference>
<organism evidence="7 8">
    <name type="scientific">Humidesulfovibrio mexicanus</name>
    <dbReference type="NCBI Taxonomy" id="147047"/>
    <lineage>
        <taxon>Bacteria</taxon>
        <taxon>Pseudomonadati</taxon>
        <taxon>Thermodesulfobacteriota</taxon>
        <taxon>Desulfovibrionia</taxon>
        <taxon>Desulfovibrionales</taxon>
        <taxon>Desulfovibrionaceae</taxon>
        <taxon>Humidesulfovibrio</taxon>
    </lineage>
</organism>
<dbReference type="RefSeq" id="WP_089274974.1">
    <property type="nucleotide sequence ID" value="NZ_FZOC01000006.1"/>
</dbReference>
<dbReference type="Pfam" id="PF13193">
    <property type="entry name" value="AMP-binding_C"/>
    <property type="match status" value="1"/>
</dbReference>
<dbReference type="Pfam" id="PF00501">
    <property type="entry name" value="AMP-binding"/>
    <property type="match status" value="1"/>
</dbReference>
<dbReference type="InterPro" id="IPR000873">
    <property type="entry name" value="AMP-dep_synth/lig_dom"/>
</dbReference>
<evidence type="ECO:0000259" key="5">
    <source>
        <dbReference type="Pfam" id="PF00501"/>
    </source>
</evidence>
<dbReference type="GO" id="GO:0006637">
    <property type="term" value="P:acyl-CoA metabolic process"/>
    <property type="evidence" value="ECO:0007669"/>
    <property type="project" value="TreeGrafter"/>
</dbReference>
<sequence length="562" mass="62531">MTVKRFDKIRPGRYRDFMSQYRLDVPEKYNFAYDFLDVRAAEGPDDLALIHVDNDHARRELSFGYFRRQSMKLASALAAKGVKKGDRVMLILYRRLEYWVTMLALSRIGALPIPSPSLLTAHDIEFRVNFAKVSCVICEDSLTARVEAAAHKCPTLKLLVDIPSGTGHAKAPAGWEDFDALLESGAEDFPRTAETPGGDDPMCIFFSSGTTGMPKMVLHAHTYPLGHVTTGVYWHDLEPGDIHLTVSDTGWGKSVWGKFYGQWIAGGVIFVWDFRGKFEPAELLRVMAEHKITTFCAPPTIYRFLVREDLKAFDLSNLRHCTTAGELLNDSVFHAWQKTLGLPIFEGYGQTETAMQVGTLPFMQPKPGSIGKPMPGWDIVLLNDDDQPCPPGEEGEICIRLKDGQTTKGVPGLFCGYLDEPERTAKVVRGGFYHTGDKAWVDEDGYFWFLGRTDDLIKSSGYRIGPFEVESALVSHAAVVEAAVTGVPDPVRGMAVKATVVLAAGFTPGDELTKELQDHVKAVTAPYKYPRIIEYVGELPKTISGKIKRAEIRARDQERMDV</sequence>
<dbReference type="GO" id="GO:0015645">
    <property type="term" value="F:fatty acid ligase activity"/>
    <property type="evidence" value="ECO:0007669"/>
    <property type="project" value="TreeGrafter"/>
</dbReference>
<protein>
    <submittedName>
        <fullName evidence="7">Acetyl-CoA synthetase</fullName>
    </submittedName>
</protein>
<dbReference type="InterPro" id="IPR051087">
    <property type="entry name" value="Mitochondrial_ACSM"/>
</dbReference>
<gene>
    <name evidence="7" type="ORF">SAMN04488503_2772</name>
</gene>
<evidence type="ECO:0000313" key="8">
    <source>
        <dbReference type="Proteomes" id="UP000198324"/>
    </source>
</evidence>
<dbReference type="Proteomes" id="UP000198324">
    <property type="component" value="Unassembled WGS sequence"/>
</dbReference>
<dbReference type="SUPFAM" id="SSF56801">
    <property type="entry name" value="Acetyl-CoA synthetase-like"/>
    <property type="match status" value="1"/>
</dbReference>